<reference evidence="2" key="1">
    <citation type="submission" date="2020-02" db="EMBL/GenBank/DDBJ databases">
        <authorList>
            <person name="Meier V. D."/>
        </authorList>
    </citation>
    <scope>NUCLEOTIDE SEQUENCE</scope>
    <source>
        <strain evidence="2">AVDCRST_MAG68</strain>
    </source>
</reference>
<organism evidence="2">
    <name type="scientific">uncultured Gemmatimonadota bacterium</name>
    <dbReference type="NCBI Taxonomy" id="203437"/>
    <lineage>
        <taxon>Bacteria</taxon>
        <taxon>Pseudomonadati</taxon>
        <taxon>Gemmatimonadota</taxon>
        <taxon>environmental samples</taxon>
    </lineage>
</organism>
<sequence>MNKAEYLSVLVSIVIGMGLSHLLSSAGRLIIARARVRVYWVSLMAAAVIFLAHIQFWWSTYGYDEAILGNFFSFLVFLLAPILLYLMAVLVFPDFDDDLATVSMYDHYYSVRPWAFGVGAAAVLANVVRNVAVQNAPLLTEDRPFEAGFLVLMLSGALVRSPRYHAALNVALLAAFCAMVVFTSLQPG</sequence>
<protein>
    <submittedName>
        <fullName evidence="2">Uncharacterized protein</fullName>
    </submittedName>
</protein>
<proteinExistence type="predicted"/>
<keyword evidence="1" id="KW-0812">Transmembrane</keyword>
<keyword evidence="1" id="KW-0472">Membrane</keyword>
<dbReference type="AlphaFoldDB" id="A0A6J4K533"/>
<feature type="transmembrane region" description="Helical" evidence="1">
    <location>
        <begin position="6"/>
        <end position="26"/>
    </location>
</feature>
<feature type="transmembrane region" description="Helical" evidence="1">
    <location>
        <begin position="113"/>
        <end position="132"/>
    </location>
</feature>
<feature type="transmembrane region" description="Helical" evidence="1">
    <location>
        <begin position="38"/>
        <end position="58"/>
    </location>
</feature>
<dbReference type="EMBL" id="CADCTW010000003">
    <property type="protein sequence ID" value="CAA9296282.1"/>
    <property type="molecule type" value="Genomic_DNA"/>
</dbReference>
<gene>
    <name evidence="2" type="ORF">AVDCRST_MAG68-20</name>
</gene>
<accession>A0A6J4K533</accession>
<name>A0A6J4K533_9BACT</name>
<evidence type="ECO:0000313" key="2">
    <source>
        <dbReference type="EMBL" id="CAA9296282.1"/>
    </source>
</evidence>
<feature type="transmembrane region" description="Helical" evidence="1">
    <location>
        <begin position="70"/>
        <end position="92"/>
    </location>
</feature>
<feature type="transmembrane region" description="Helical" evidence="1">
    <location>
        <begin position="166"/>
        <end position="185"/>
    </location>
</feature>
<keyword evidence="1" id="KW-1133">Transmembrane helix</keyword>
<evidence type="ECO:0000256" key="1">
    <source>
        <dbReference type="SAM" id="Phobius"/>
    </source>
</evidence>